<evidence type="ECO:0000313" key="1">
    <source>
        <dbReference type="EMBL" id="JAD25199.1"/>
    </source>
</evidence>
<organism evidence="1">
    <name type="scientific">Arundo donax</name>
    <name type="common">Giant reed</name>
    <name type="synonym">Donax arundinaceus</name>
    <dbReference type="NCBI Taxonomy" id="35708"/>
    <lineage>
        <taxon>Eukaryota</taxon>
        <taxon>Viridiplantae</taxon>
        <taxon>Streptophyta</taxon>
        <taxon>Embryophyta</taxon>
        <taxon>Tracheophyta</taxon>
        <taxon>Spermatophyta</taxon>
        <taxon>Magnoliopsida</taxon>
        <taxon>Liliopsida</taxon>
        <taxon>Poales</taxon>
        <taxon>Poaceae</taxon>
        <taxon>PACMAD clade</taxon>
        <taxon>Arundinoideae</taxon>
        <taxon>Arundineae</taxon>
        <taxon>Arundo</taxon>
    </lineage>
</organism>
<reference evidence="1" key="2">
    <citation type="journal article" date="2015" name="Data Brief">
        <title>Shoot transcriptome of the giant reed, Arundo donax.</title>
        <authorList>
            <person name="Barrero R.A."/>
            <person name="Guerrero F.D."/>
            <person name="Moolhuijzen P."/>
            <person name="Goolsby J.A."/>
            <person name="Tidwell J."/>
            <person name="Bellgard S.E."/>
            <person name="Bellgard M.I."/>
        </authorList>
    </citation>
    <scope>NUCLEOTIDE SEQUENCE</scope>
    <source>
        <tissue evidence="1">Shoot tissue taken approximately 20 cm above the soil surface</tissue>
    </source>
</reference>
<proteinExistence type="predicted"/>
<accession>A0A0A8YG00</accession>
<reference evidence="1" key="1">
    <citation type="submission" date="2014-09" db="EMBL/GenBank/DDBJ databases">
        <authorList>
            <person name="Magalhaes I.L.F."/>
            <person name="Oliveira U."/>
            <person name="Santos F.R."/>
            <person name="Vidigal T.H.D.A."/>
            <person name="Brescovit A.D."/>
            <person name="Santos A.J."/>
        </authorList>
    </citation>
    <scope>NUCLEOTIDE SEQUENCE</scope>
    <source>
        <tissue evidence="1">Shoot tissue taken approximately 20 cm above the soil surface</tissue>
    </source>
</reference>
<sequence>MIIFPFLLFCS</sequence>
<name>A0A0A8YG00_ARUDO</name>
<dbReference type="EMBL" id="GBRH01272696">
    <property type="protein sequence ID" value="JAD25199.1"/>
    <property type="molecule type" value="Transcribed_RNA"/>
</dbReference>
<protein>
    <submittedName>
        <fullName evidence="1">Uncharacterized protein</fullName>
    </submittedName>
</protein>